<reference evidence="1" key="1">
    <citation type="submission" date="2021-03" db="EMBL/GenBank/DDBJ databases">
        <title>Draft genome sequence of rust myrtle Austropuccinia psidii MF-1, a brazilian biotype.</title>
        <authorList>
            <person name="Quecine M.C."/>
            <person name="Pachon D.M.R."/>
            <person name="Bonatelli M.L."/>
            <person name="Correr F.H."/>
            <person name="Franceschini L.M."/>
            <person name="Leite T.F."/>
            <person name="Margarido G.R.A."/>
            <person name="Almeida C.A."/>
            <person name="Ferrarezi J.A."/>
            <person name="Labate C.A."/>
        </authorList>
    </citation>
    <scope>NUCLEOTIDE SEQUENCE</scope>
    <source>
        <strain evidence="1">MF-1</strain>
    </source>
</reference>
<dbReference type="Proteomes" id="UP000765509">
    <property type="component" value="Unassembled WGS sequence"/>
</dbReference>
<sequence length="114" mass="13148">MTNACDAFLQAQKRCSLVAHPFLPCTRCSCEESFVVNNDKSIHERKWTLRPQTGKQEHFGTISPVPLSIDLCTSPRPPSNGHFTPLWEQTDYLDDEGWQWKEEIPTWADCRQVL</sequence>
<dbReference type="AlphaFoldDB" id="A0A9Q3IT19"/>
<protein>
    <submittedName>
        <fullName evidence="1">Uncharacterized protein</fullName>
    </submittedName>
</protein>
<dbReference type="EMBL" id="AVOT02054761">
    <property type="protein sequence ID" value="MBW0549436.1"/>
    <property type="molecule type" value="Genomic_DNA"/>
</dbReference>
<accession>A0A9Q3IT19</accession>
<keyword evidence="2" id="KW-1185">Reference proteome</keyword>
<proteinExistence type="predicted"/>
<gene>
    <name evidence="1" type="ORF">O181_089151</name>
</gene>
<name>A0A9Q3IT19_9BASI</name>
<organism evidence="1 2">
    <name type="scientific">Austropuccinia psidii MF-1</name>
    <dbReference type="NCBI Taxonomy" id="1389203"/>
    <lineage>
        <taxon>Eukaryota</taxon>
        <taxon>Fungi</taxon>
        <taxon>Dikarya</taxon>
        <taxon>Basidiomycota</taxon>
        <taxon>Pucciniomycotina</taxon>
        <taxon>Pucciniomycetes</taxon>
        <taxon>Pucciniales</taxon>
        <taxon>Sphaerophragmiaceae</taxon>
        <taxon>Austropuccinia</taxon>
    </lineage>
</organism>
<evidence type="ECO:0000313" key="1">
    <source>
        <dbReference type="EMBL" id="MBW0549436.1"/>
    </source>
</evidence>
<comment type="caution">
    <text evidence="1">The sequence shown here is derived from an EMBL/GenBank/DDBJ whole genome shotgun (WGS) entry which is preliminary data.</text>
</comment>
<evidence type="ECO:0000313" key="2">
    <source>
        <dbReference type="Proteomes" id="UP000765509"/>
    </source>
</evidence>